<proteinExistence type="predicted"/>
<gene>
    <name evidence="5" type="ORF">OCV99_10105</name>
</gene>
<dbReference type="RefSeq" id="WP_158370288.1">
    <property type="nucleotide sequence ID" value="NZ_JAOQJU010000011.1"/>
</dbReference>
<keyword evidence="1" id="KW-0805">Transcription regulation</keyword>
<evidence type="ECO:0000256" key="2">
    <source>
        <dbReference type="ARBA" id="ARBA00023125"/>
    </source>
</evidence>
<dbReference type="InterPro" id="IPR010982">
    <property type="entry name" value="Lambda_DNA-bd_dom_sf"/>
</dbReference>
<dbReference type="Pfam" id="PF00356">
    <property type="entry name" value="LacI"/>
    <property type="match status" value="1"/>
</dbReference>
<keyword evidence="6" id="KW-1185">Reference proteome</keyword>
<reference evidence="5 6" key="1">
    <citation type="journal article" date="2021" name="ISME Commun">
        <title>Automated analysis of genomic sequences facilitates high-throughput and comprehensive description of bacteria.</title>
        <authorList>
            <person name="Hitch T.C.A."/>
        </authorList>
    </citation>
    <scope>NUCLEOTIDE SEQUENCE [LARGE SCALE GENOMIC DNA]</scope>
    <source>
        <strain evidence="5 6">Sanger_03</strain>
    </source>
</reference>
<dbReference type="PROSITE" id="PS50932">
    <property type="entry name" value="HTH_LACI_2"/>
    <property type="match status" value="1"/>
</dbReference>
<dbReference type="PANTHER" id="PTHR30146:SF109">
    <property type="entry name" value="HTH-TYPE TRANSCRIPTIONAL REGULATOR GALS"/>
    <property type="match status" value="1"/>
</dbReference>
<dbReference type="CDD" id="cd01392">
    <property type="entry name" value="HTH_LacI"/>
    <property type="match status" value="1"/>
</dbReference>
<dbReference type="SMART" id="SM00354">
    <property type="entry name" value="HTH_LACI"/>
    <property type="match status" value="1"/>
</dbReference>
<organism evidence="5 6">
    <name type="scientific">Dorea acetigenes</name>
    <dbReference type="NCBI Taxonomy" id="2981787"/>
    <lineage>
        <taxon>Bacteria</taxon>
        <taxon>Bacillati</taxon>
        <taxon>Bacillota</taxon>
        <taxon>Clostridia</taxon>
        <taxon>Lachnospirales</taxon>
        <taxon>Lachnospiraceae</taxon>
        <taxon>Dorea</taxon>
    </lineage>
</organism>
<keyword evidence="2" id="KW-0238">DNA-binding</keyword>
<feature type="domain" description="HTH lacI-type" evidence="4">
    <location>
        <begin position="7"/>
        <end position="62"/>
    </location>
</feature>
<dbReference type="InterPro" id="IPR028082">
    <property type="entry name" value="Peripla_BP_I"/>
</dbReference>
<evidence type="ECO:0000256" key="3">
    <source>
        <dbReference type="ARBA" id="ARBA00023163"/>
    </source>
</evidence>
<evidence type="ECO:0000313" key="5">
    <source>
        <dbReference type="EMBL" id="MCU6686893.1"/>
    </source>
</evidence>
<sequence>MIKRNRVTIKDVAMQADVSIATVSKIINGKDKHISEETRQRVFEVIENLEYIPNSMAKGLKEASTRTIGLVIPDIGHAFPEMAKGAQDEAFVHGYTMFFCSTDNNSIQEEKFLNILKSKMVDGIIYVSSDYETSKRLLWDISIPIVAVDRKIDKNQNMGSVGIDNFSAMRDVAKYIVNKGCKKIAYITSDVLMSPSKERYEGFITGLKEMGIDFDKKLHYLGDFSVETGNIGAMVLLQRDPEIDCIVCGNDSIAIGAISTCQKLGKEIPGDIKIIGFDDIYISKYLNPELTTVRQDAYEMGKQAASMLIGYIENKIPLTDMILPYEIMERSTV</sequence>
<keyword evidence="3" id="KW-0804">Transcription</keyword>
<protein>
    <submittedName>
        <fullName evidence="5">LacI family transcriptional regulator</fullName>
    </submittedName>
</protein>
<dbReference type="Gene3D" id="3.40.50.2300">
    <property type="match status" value="2"/>
</dbReference>
<evidence type="ECO:0000313" key="6">
    <source>
        <dbReference type="Proteomes" id="UP001652431"/>
    </source>
</evidence>
<dbReference type="CDD" id="cd06267">
    <property type="entry name" value="PBP1_LacI_sugar_binding-like"/>
    <property type="match status" value="1"/>
</dbReference>
<dbReference type="PROSITE" id="PS00356">
    <property type="entry name" value="HTH_LACI_1"/>
    <property type="match status" value="1"/>
</dbReference>
<dbReference type="Proteomes" id="UP001652431">
    <property type="component" value="Unassembled WGS sequence"/>
</dbReference>
<dbReference type="PANTHER" id="PTHR30146">
    <property type="entry name" value="LACI-RELATED TRANSCRIPTIONAL REPRESSOR"/>
    <property type="match status" value="1"/>
</dbReference>
<dbReference type="InterPro" id="IPR001761">
    <property type="entry name" value="Peripla_BP/Lac1_sug-bd_dom"/>
</dbReference>
<dbReference type="Gene3D" id="1.10.260.40">
    <property type="entry name" value="lambda repressor-like DNA-binding domains"/>
    <property type="match status" value="1"/>
</dbReference>
<dbReference type="SUPFAM" id="SSF47413">
    <property type="entry name" value="lambda repressor-like DNA-binding domains"/>
    <property type="match status" value="1"/>
</dbReference>
<evidence type="ECO:0000259" key="4">
    <source>
        <dbReference type="PROSITE" id="PS50932"/>
    </source>
</evidence>
<accession>A0ABT2RNE6</accession>
<dbReference type="InterPro" id="IPR000843">
    <property type="entry name" value="HTH_LacI"/>
</dbReference>
<dbReference type="SUPFAM" id="SSF53822">
    <property type="entry name" value="Periplasmic binding protein-like I"/>
    <property type="match status" value="1"/>
</dbReference>
<name>A0ABT2RNE6_9FIRM</name>
<dbReference type="EMBL" id="JAOQJU010000011">
    <property type="protein sequence ID" value="MCU6686893.1"/>
    <property type="molecule type" value="Genomic_DNA"/>
</dbReference>
<dbReference type="Pfam" id="PF00532">
    <property type="entry name" value="Peripla_BP_1"/>
    <property type="match status" value="1"/>
</dbReference>
<evidence type="ECO:0000256" key="1">
    <source>
        <dbReference type="ARBA" id="ARBA00023015"/>
    </source>
</evidence>
<comment type="caution">
    <text evidence="5">The sequence shown here is derived from an EMBL/GenBank/DDBJ whole genome shotgun (WGS) entry which is preliminary data.</text>
</comment>